<dbReference type="PROSITE" id="PS50983">
    <property type="entry name" value="FE_B12_PBP"/>
    <property type="match status" value="1"/>
</dbReference>
<dbReference type="Proteomes" id="UP000673375">
    <property type="component" value="Unassembled WGS sequence"/>
</dbReference>
<dbReference type="RefSeq" id="WP_209557393.1">
    <property type="nucleotide sequence ID" value="NZ_JAEDXU010000004.1"/>
</dbReference>
<gene>
    <name evidence="7" type="ORF">I6N96_09900</name>
</gene>
<dbReference type="PROSITE" id="PS51257">
    <property type="entry name" value="PROKAR_LIPOPROTEIN"/>
    <property type="match status" value="1"/>
</dbReference>
<dbReference type="PANTHER" id="PTHR30532:SF1">
    <property type="entry name" value="IRON(3+)-HYDROXAMATE-BINDING PROTEIN FHUD"/>
    <property type="match status" value="1"/>
</dbReference>
<evidence type="ECO:0000259" key="6">
    <source>
        <dbReference type="PROSITE" id="PS50983"/>
    </source>
</evidence>
<name>A0ABS4CKN7_9ENTE</name>
<feature type="signal peptide" evidence="5">
    <location>
        <begin position="1"/>
        <end position="22"/>
    </location>
</feature>
<dbReference type="EMBL" id="JAEDXU010000004">
    <property type="protein sequence ID" value="MBP1046600.1"/>
    <property type="molecule type" value="Genomic_DNA"/>
</dbReference>
<feature type="chain" id="PRO_5045992509" evidence="5">
    <location>
        <begin position="23"/>
        <end position="318"/>
    </location>
</feature>
<evidence type="ECO:0000256" key="4">
    <source>
        <dbReference type="ARBA" id="ARBA00022729"/>
    </source>
</evidence>
<keyword evidence="3" id="KW-0813">Transport</keyword>
<dbReference type="CDD" id="cd01138">
    <property type="entry name" value="FeuA"/>
    <property type="match status" value="1"/>
</dbReference>
<sequence>MKLFNKYTALGLSLLVGGSLLAACGSTDSSSDSTTESTSAKERVMTDALGNEVTIPANPKKIIGSYLEDYLVALDVTPVAQWTVNNSSIQDYLQDELDGIPTISYDLPYEEVLKYEPDLLLVSSSALVEGGKYDEYSKIAPTYVVKNGDDVTWRDQLLDVGAVLDKEDEAEAVLSDYDTLAEKTKEELADKAGDQSAAVLWITNNQAFMVGETRSSGAVLYGDLGLKVPDLVKEISASATADWSSVSLEKLAELDADNLFVINSDEADPFFQEEVWKNLPAVKNDKVFTFGGDSGWLYNGPIAYTKIIEDVKTSLLGE</sequence>
<protein>
    <submittedName>
        <fullName evidence="7">Iron-hydroxamate ABC transporter substrate-binding protein</fullName>
    </submittedName>
</protein>
<comment type="similarity">
    <text evidence="2">Belongs to the bacterial solute-binding protein 8 family.</text>
</comment>
<dbReference type="SUPFAM" id="SSF53807">
    <property type="entry name" value="Helical backbone' metal receptor"/>
    <property type="match status" value="1"/>
</dbReference>
<proteinExistence type="inferred from homology"/>
<evidence type="ECO:0000256" key="5">
    <source>
        <dbReference type="SAM" id="SignalP"/>
    </source>
</evidence>
<comment type="caution">
    <text evidence="7">The sequence shown here is derived from an EMBL/GenBank/DDBJ whole genome shotgun (WGS) entry which is preliminary data.</text>
</comment>
<dbReference type="Gene3D" id="3.40.50.1980">
    <property type="entry name" value="Nitrogenase molybdenum iron protein domain"/>
    <property type="match status" value="2"/>
</dbReference>
<evidence type="ECO:0000256" key="2">
    <source>
        <dbReference type="ARBA" id="ARBA00008814"/>
    </source>
</evidence>
<dbReference type="InterPro" id="IPR051313">
    <property type="entry name" value="Bact_iron-sidero_bind"/>
</dbReference>
<keyword evidence="4 5" id="KW-0732">Signal</keyword>
<dbReference type="Pfam" id="PF01497">
    <property type="entry name" value="Peripla_BP_2"/>
    <property type="match status" value="1"/>
</dbReference>
<evidence type="ECO:0000313" key="8">
    <source>
        <dbReference type="Proteomes" id="UP000673375"/>
    </source>
</evidence>
<feature type="domain" description="Fe/B12 periplasmic-binding" evidence="6">
    <location>
        <begin position="59"/>
        <end position="318"/>
    </location>
</feature>
<comment type="subcellular location">
    <subcellularLocation>
        <location evidence="1">Cell envelope</location>
    </subcellularLocation>
</comment>
<dbReference type="PANTHER" id="PTHR30532">
    <property type="entry name" value="IRON III DICITRATE-BINDING PERIPLASMIC PROTEIN"/>
    <property type="match status" value="1"/>
</dbReference>
<organism evidence="7 8">
    <name type="scientific">Enterococcus larvae</name>
    <dbReference type="NCBI Taxonomy" id="2794352"/>
    <lineage>
        <taxon>Bacteria</taxon>
        <taxon>Bacillati</taxon>
        <taxon>Bacillota</taxon>
        <taxon>Bacilli</taxon>
        <taxon>Lactobacillales</taxon>
        <taxon>Enterococcaceae</taxon>
        <taxon>Enterococcus</taxon>
    </lineage>
</organism>
<evidence type="ECO:0000313" key="7">
    <source>
        <dbReference type="EMBL" id="MBP1046600.1"/>
    </source>
</evidence>
<evidence type="ECO:0000256" key="1">
    <source>
        <dbReference type="ARBA" id="ARBA00004196"/>
    </source>
</evidence>
<dbReference type="InterPro" id="IPR002491">
    <property type="entry name" value="ABC_transptr_periplasmic_BD"/>
</dbReference>
<accession>A0ABS4CKN7</accession>
<reference evidence="7 8" key="1">
    <citation type="submission" date="2020-12" db="EMBL/GenBank/DDBJ databases">
        <title>Vagococcus allomyrinae sp. nov. and Enterococcus lavae sp. nov., isolated from the larvae of Allomyrina dichotoma.</title>
        <authorList>
            <person name="Lee S.D."/>
        </authorList>
    </citation>
    <scope>NUCLEOTIDE SEQUENCE [LARGE SCALE GENOMIC DNA]</scope>
    <source>
        <strain evidence="7 8">BWM-S5</strain>
    </source>
</reference>
<evidence type="ECO:0000256" key="3">
    <source>
        <dbReference type="ARBA" id="ARBA00022448"/>
    </source>
</evidence>
<keyword evidence="8" id="KW-1185">Reference proteome</keyword>